<evidence type="ECO:0000259" key="2">
    <source>
        <dbReference type="Pfam" id="PF00174"/>
    </source>
</evidence>
<feature type="signal peptide" evidence="1">
    <location>
        <begin position="1"/>
        <end position="19"/>
    </location>
</feature>
<feature type="domain" description="Oxidoreductase molybdopterin-binding" evidence="2">
    <location>
        <begin position="66"/>
        <end position="135"/>
    </location>
</feature>
<evidence type="ECO:0000256" key="1">
    <source>
        <dbReference type="SAM" id="SignalP"/>
    </source>
</evidence>
<feature type="chain" id="PRO_5011478677" description="Oxidoreductase molybdopterin-binding domain-containing protein" evidence="1">
    <location>
        <begin position="20"/>
        <end position="165"/>
    </location>
</feature>
<keyword evidence="4" id="KW-1185">Reference proteome</keyword>
<dbReference type="STRING" id="419597.SAMN04487957_101212"/>
<sequence>MRLSIAALLLATLPLFAVAAALPEPEGEVLLTVSGDIRHPNVGEVAQFDRAMLQDLSLVEVCTRTPWHREHGCFEGPLLRDVLAAAGVESDSVVVQALNEYRARIPVAELRRYDVILAMRRNGEAMPIREFGPLFVLYPFDDHPELHNEAVRFRSVWHVAEIHAP</sequence>
<evidence type="ECO:0000313" key="3">
    <source>
        <dbReference type="EMBL" id="SDN63369.1"/>
    </source>
</evidence>
<dbReference type="InterPro" id="IPR036374">
    <property type="entry name" value="OxRdtase_Mopterin-bd_sf"/>
</dbReference>
<dbReference type="Pfam" id="PF00174">
    <property type="entry name" value="Oxidored_molyb"/>
    <property type="match status" value="1"/>
</dbReference>
<dbReference type="EMBL" id="FNIV01000001">
    <property type="protein sequence ID" value="SDN63369.1"/>
    <property type="molecule type" value="Genomic_DNA"/>
</dbReference>
<organism evidence="3 4">
    <name type="scientific">Halomonas shengliensis</name>
    <dbReference type="NCBI Taxonomy" id="419597"/>
    <lineage>
        <taxon>Bacteria</taxon>
        <taxon>Pseudomonadati</taxon>
        <taxon>Pseudomonadota</taxon>
        <taxon>Gammaproteobacteria</taxon>
        <taxon>Oceanospirillales</taxon>
        <taxon>Halomonadaceae</taxon>
        <taxon>Halomonas</taxon>
    </lineage>
</organism>
<proteinExistence type="predicted"/>
<evidence type="ECO:0000313" key="4">
    <source>
        <dbReference type="Proteomes" id="UP000199075"/>
    </source>
</evidence>
<dbReference type="SUPFAM" id="SSF56524">
    <property type="entry name" value="Oxidoreductase molybdopterin-binding domain"/>
    <property type="match status" value="1"/>
</dbReference>
<gene>
    <name evidence="3" type="ORF">SAMN04487957_101212</name>
</gene>
<protein>
    <recommendedName>
        <fullName evidence="2">Oxidoreductase molybdopterin-binding domain-containing protein</fullName>
    </recommendedName>
</protein>
<dbReference type="RefSeq" id="WP_089676345.1">
    <property type="nucleotide sequence ID" value="NZ_FNIV01000001.1"/>
</dbReference>
<dbReference type="InterPro" id="IPR000572">
    <property type="entry name" value="OxRdtase_Mopterin-bd_dom"/>
</dbReference>
<dbReference type="OrthoDB" id="9798763at2"/>
<keyword evidence="1" id="KW-0732">Signal</keyword>
<accession>A0A1H0CZS9</accession>
<reference evidence="4" key="1">
    <citation type="submission" date="2016-10" db="EMBL/GenBank/DDBJ databases">
        <authorList>
            <person name="Varghese N."/>
            <person name="Submissions S."/>
        </authorList>
    </citation>
    <scope>NUCLEOTIDE SEQUENCE [LARGE SCALE GENOMIC DNA]</scope>
    <source>
        <strain evidence="4">CGMCC 1.6444</strain>
    </source>
</reference>
<dbReference type="Proteomes" id="UP000199075">
    <property type="component" value="Unassembled WGS sequence"/>
</dbReference>
<name>A0A1H0CZS9_9GAMM</name>
<dbReference type="AlphaFoldDB" id="A0A1H0CZS9"/>
<dbReference type="Gene3D" id="3.90.420.10">
    <property type="entry name" value="Oxidoreductase, molybdopterin-binding domain"/>
    <property type="match status" value="1"/>
</dbReference>